<comment type="caution">
    <text evidence="2">The sequence shown here is derived from an EMBL/GenBank/DDBJ whole genome shotgun (WGS) entry which is preliminary data.</text>
</comment>
<name>A0A9W4SY90_9GLOM</name>
<evidence type="ECO:0000313" key="3">
    <source>
        <dbReference type="Proteomes" id="UP001153678"/>
    </source>
</evidence>
<gene>
    <name evidence="2" type="ORF">FWILDA_LOCUS11876</name>
</gene>
<feature type="compositionally biased region" description="Acidic residues" evidence="1">
    <location>
        <begin position="43"/>
        <end position="53"/>
    </location>
</feature>
<feature type="region of interest" description="Disordered" evidence="1">
    <location>
        <begin position="39"/>
        <end position="90"/>
    </location>
</feature>
<proteinExistence type="predicted"/>
<organism evidence="2 3">
    <name type="scientific">Funneliformis geosporum</name>
    <dbReference type="NCBI Taxonomy" id="1117311"/>
    <lineage>
        <taxon>Eukaryota</taxon>
        <taxon>Fungi</taxon>
        <taxon>Fungi incertae sedis</taxon>
        <taxon>Mucoromycota</taxon>
        <taxon>Glomeromycotina</taxon>
        <taxon>Glomeromycetes</taxon>
        <taxon>Glomerales</taxon>
        <taxon>Glomeraceae</taxon>
        <taxon>Funneliformis</taxon>
    </lineage>
</organism>
<keyword evidence="3" id="KW-1185">Reference proteome</keyword>
<evidence type="ECO:0000256" key="1">
    <source>
        <dbReference type="SAM" id="MobiDB-lite"/>
    </source>
</evidence>
<dbReference type="AlphaFoldDB" id="A0A9W4SY90"/>
<dbReference type="Proteomes" id="UP001153678">
    <property type="component" value="Unassembled WGS sequence"/>
</dbReference>
<evidence type="ECO:0000313" key="2">
    <source>
        <dbReference type="EMBL" id="CAI2185038.1"/>
    </source>
</evidence>
<dbReference type="EMBL" id="CAMKVN010003560">
    <property type="protein sequence ID" value="CAI2185038.1"/>
    <property type="molecule type" value="Genomic_DNA"/>
</dbReference>
<accession>A0A9W4SY90</accession>
<protein>
    <submittedName>
        <fullName evidence="2">13407_t:CDS:1</fullName>
    </submittedName>
</protein>
<feature type="non-terminal residue" evidence="2">
    <location>
        <position position="90"/>
    </location>
</feature>
<reference evidence="2" key="1">
    <citation type="submission" date="2022-08" db="EMBL/GenBank/DDBJ databases">
        <authorList>
            <person name="Kallberg Y."/>
            <person name="Tangrot J."/>
            <person name="Rosling A."/>
        </authorList>
    </citation>
    <scope>NUCLEOTIDE SEQUENCE</scope>
    <source>
        <strain evidence="2">Wild A</strain>
    </source>
</reference>
<sequence length="90" mass="10217">KIELDGYHKDLRSKIIIIPQDPVIVYRHVKVFLNDLISKDDGGSLDDDPDEERDSASSCASATDADDPIVRRRKTGERYHPQPVPPMFEI</sequence>